<evidence type="ECO:0000256" key="3">
    <source>
        <dbReference type="ARBA" id="ARBA00012154"/>
    </source>
</evidence>
<dbReference type="PROSITE" id="PS01128">
    <property type="entry name" value="SHIKIMATE_KINASE"/>
    <property type="match status" value="1"/>
</dbReference>
<dbReference type="GO" id="GO:0005524">
    <property type="term" value="F:ATP binding"/>
    <property type="evidence" value="ECO:0007669"/>
    <property type="project" value="UniProtKB-KW"/>
</dbReference>
<dbReference type="CDD" id="cd00464">
    <property type="entry name" value="SK"/>
    <property type="match status" value="1"/>
</dbReference>
<dbReference type="OrthoDB" id="275177at2759"/>
<keyword evidence="6" id="KW-0547">Nucleotide-binding</keyword>
<dbReference type="EMBL" id="OB705775">
    <property type="protein sequence ID" value="CAD7238642.1"/>
    <property type="molecule type" value="Genomic_DNA"/>
</dbReference>
<dbReference type="AlphaFoldDB" id="A0A7R8WUW1"/>
<accession>A0A7R8WUW1</accession>
<dbReference type="GO" id="GO:0005829">
    <property type="term" value="C:cytosol"/>
    <property type="evidence" value="ECO:0007669"/>
    <property type="project" value="TreeGrafter"/>
</dbReference>
<dbReference type="InterPro" id="IPR000623">
    <property type="entry name" value="Shikimate_kinase/TSH1"/>
</dbReference>
<sequence length="171" mass="19041">MKPLLVLIGYRAVGKTTIGRELAHRLGYAFLDTDSEVQSSAGKTIADIVEQEGWPTFRRLEKEVLTRLCSLEKTVVASGGGAILHSDIWPQIKKKGHVLWLSASPEVICQRIAYDQMHGVKRPSLLGEKEKNALDEVVAVLKERLPLYADLADKKIHTEGRSRDDLVEEIA</sequence>
<keyword evidence="4" id="KW-0028">Amino-acid biosynthesis</keyword>
<comment type="catalytic activity">
    <reaction evidence="10">
        <text>shikimate + ATP = 3-phosphoshikimate + ADP + H(+)</text>
        <dbReference type="Rhea" id="RHEA:13121"/>
        <dbReference type="ChEBI" id="CHEBI:15378"/>
        <dbReference type="ChEBI" id="CHEBI:30616"/>
        <dbReference type="ChEBI" id="CHEBI:36208"/>
        <dbReference type="ChEBI" id="CHEBI:145989"/>
        <dbReference type="ChEBI" id="CHEBI:456216"/>
        <dbReference type="EC" id="2.7.1.71"/>
    </reaction>
</comment>
<evidence type="ECO:0000256" key="9">
    <source>
        <dbReference type="ARBA" id="ARBA00023141"/>
    </source>
</evidence>
<evidence type="ECO:0000256" key="1">
    <source>
        <dbReference type="ARBA" id="ARBA00004842"/>
    </source>
</evidence>
<gene>
    <name evidence="11" type="ORF">CTOB1V02_LOCUS16457</name>
</gene>
<dbReference type="InterPro" id="IPR023000">
    <property type="entry name" value="Shikimate_kinase_CS"/>
</dbReference>
<evidence type="ECO:0000313" key="11">
    <source>
        <dbReference type="EMBL" id="CAD7238642.1"/>
    </source>
</evidence>
<comment type="similarity">
    <text evidence="2">Belongs to the shikimate kinase family.</text>
</comment>
<dbReference type="InterPro" id="IPR031322">
    <property type="entry name" value="Shikimate/glucono_kinase"/>
</dbReference>
<evidence type="ECO:0000256" key="8">
    <source>
        <dbReference type="ARBA" id="ARBA00022840"/>
    </source>
</evidence>
<keyword evidence="5" id="KW-0808">Transferase</keyword>
<organism evidence="11">
    <name type="scientific">Cyprideis torosa</name>
    <dbReference type="NCBI Taxonomy" id="163714"/>
    <lineage>
        <taxon>Eukaryota</taxon>
        <taxon>Metazoa</taxon>
        <taxon>Ecdysozoa</taxon>
        <taxon>Arthropoda</taxon>
        <taxon>Crustacea</taxon>
        <taxon>Oligostraca</taxon>
        <taxon>Ostracoda</taxon>
        <taxon>Podocopa</taxon>
        <taxon>Podocopida</taxon>
        <taxon>Cytherocopina</taxon>
        <taxon>Cytheroidea</taxon>
        <taxon>Cytherideidae</taxon>
        <taxon>Cyprideis</taxon>
    </lineage>
</organism>
<proteinExistence type="inferred from homology"/>
<dbReference type="Gene3D" id="3.40.50.300">
    <property type="entry name" value="P-loop containing nucleotide triphosphate hydrolases"/>
    <property type="match status" value="1"/>
</dbReference>
<dbReference type="PANTHER" id="PTHR21087">
    <property type="entry name" value="SHIKIMATE KINASE"/>
    <property type="match status" value="1"/>
</dbReference>
<keyword evidence="8" id="KW-0067">ATP-binding</keyword>
<dbReference type="PRINTS" id="PR01100">
    <property type="entry name" value="SHIKIMTKNASE"/>
</dbReference>
<dbReference type="Pfam" id="PF01202">
    <property type="entry name" value="SKI"/>
    <property type="match status" value="1"/>
</dbReference>
<dbReference type="GO" id="GO:0009073">
    <property type="term" value="P:aromatic amino acid family biosynthetic process"/>
    <property type="evidence" value="ECO:0007669"/>
    <property type="project" value="UniProtKB-KW"/>
</dbReference>
<dbReference type="InterPro" id="IPR027417">
    <property type="entry name" value="P-loop_NTPase"/>
</dbReference>
<dbReference type="GO" id="GO:0009423">
    <property type="term" value="P:chorismate biosynthetic process"/>
    <property type="evidence" value="ECO:0007669"/>
    <property type="project" value="UniProtKB-UniPathway"/>
</dbReference>
<evidence type="ECO:0000256" key="6">
    <source>
        <dbReference type="ARBA" id="ARBA00022741"/>
    </source>
</evidence>
<name>A0A7R8WUW1_9CRUS</name>
<dbReference type="PANTHER" id="PTHR21087:SF16">
    <property type="entry name" value="SHIKIMATE KINASE 1, CHLOROPLASTIC"/>
    <property type="match status" value="1"/>
</dbReference>
<feature type="non-terminal residue" evidence="11">
    <location>
        <position position="171"/>
    </location>
</feature>
<dbReference type="GO" id="GO:0004765">
    <property type="term" value="F:shikimate kinase activity"/>
    <property type="evidence" value="ECO:0007669"/>
    <property type="project" value="UniProtKB-EC"/>
</dbReference>
<keyword evidence="7" id="KW-0418">Kinase</keyword>
<keyword evidence="9" id="KW-0057">Aromatic amino acid biosynthesis</keyword>
<evidence type="ECO:0000256" key="10">
    <source>
        <dbReference type="ARBA" id="ARBA00048567"/>
    </source>
</evidence>
<dbReference type="EC" id="2.7.1.71" evidence="3"/>
<dbReference type="SUPFAM" id="SSF52540">
    <property type="entry name" value="P-loop containing nucleoside triphosphate hydrolases"/>
    <property type="match status" value="1"/>
</dbReference>
<comment type="pathway">
    <text evidence="1">Metabolic intermediate biosynthesis; chorismate biosynthesis; chorismate from D-erythrose 4-phosphate and phosphoenolpyruvate: step 5/7.</text>
</comment>
<evidence type="ECO:0000256" key="5">
    <source>
        <dbReference type="ARBA" id="ARBA00022679"/>
    </source>
</evidence>
<protein>
    <recommendedName>
        <fullName evidence="3">shikimate kinase</fullName>
        <ecNumber evidence="3">2.7.1.71</ecNumber>
    </recommendedName>
</protein>
<reference evidence="11" key="1">
    <citation type="submission" date="2020-11" db="EMBL/GenBank/DDBJ databases">
        <authorList>
            <person name="Tran Van P."/>
        </authorList>
    </citation>
    <scope>NUCLEOTIDE SEQUENCE</scope>
</reference>
<evidence type="ECO:0000256" key="2">
    <source>
        <dbReference type="ARBA" id="ARBA00006997"/>
    </source>
</evidence>
<dbReference type="UniPathway" id="UPA00053">
    <property type="reaction ID" value="UER00088"/>
</dbReference>
<evidence type="ECO:0000256" key="4">
    <source>
        <dbReference type="ARBA" id="ARBA00022605"/>
    </source>
</evidence>
<evidence type="ECO:0000256" key="7">
    <source>
        <dbReference type="ARBA" id="ARBA00022777"/>
    </source>
</evidence>
<dbReference type="GO" id="GO:0008652">
    <property type="term" value="P:amino acid biosynthetic process"/>
    <property type="evidence" value="ECO:0007669"/>
    <property type="project" value="UniProtKB-KW"/>
</dbReference>
<dbReference type="HAMAP" id="MF_00109">
    <property type="entry name" value="Shikimate_kinase"/>
    <property type="match status" value="1"/>
</dbReference>